<gene>
    <name evidence="2" type="ORF">ACFO3U_04625</name>
</gene>
<evidence type="ECO:0000313" key="3">
    <source>
        <dbReference type="Proteomes" id="UP001595885"/>
    </source>
</evidence>
<evidence type="ECO:0000256" key="1">
    <source>
        <dbReference type="SAM" id="Phobius"/>
    </source>
</evidence>
<sequence>MLIKENRTKRIEQREKKVRLTITLFILLASCFFPLVSRAQCAMCRAALESNENTVQAEAVNDGIVFLMVIPYILVALVGFAVYKLKYSKK</sequence>
<dbReference type="RefSeq" id="WP_379738568.1">
    <property type="nucleotide sequence ID" value="NZ_JBHSGW010000003.1"/>
</dbReference>
<dbReference type="Proteomes" id="UP001595885">
    <property type="component" value="Unassembled WGS sequence"/>
</dbReference>
<evidence type="ECO:0000313" key="2">
    <source>
        <dbReference type="EMBL" id="MFC4739270.1"/>
    </source>
</evidence>
<organism evidence="2 3">
    <name type="scientific">Flavobacterium ponti</name>
    <dbReference type="NCBI Taxonomy" id="665133"/>
    <lineage>
        <taxon>Bacteria</taxon>
        <taxon>Pseudomonadati</taxon>
        <taxon>Bacteroidota</taxon>
        <taxon>Flavobacteriia</taxon>
        <taxon>Flavobacteriales</taxon>
        <taxon>Flavobacteriaceae</taxon>
        <taxon>Flavobacterium</taxon>
    </lineage>
</organism>
<keyword evidence="1" id="KW-0472">Membrane</keyword>
<feature type="transmembrane region" description="Helical" evidence="1">
    <location>
        <begin position="63"/>
        <end position="83"/>
    </location>
</feature>
<name>A0ABV9P2W0_9FLAO</name>
<keyword evidence="3" id="KW-1185">Reference proteome</keyword>
<keyword evidence="1" id="KW-1133">Transmembrane helix</keyword>
<reference evidence="3" key="1">
    <citation type="journal article" date="2019" name="Int. J. Syst. Evol. Microbiol.">
        <title>The Global Catalogue of Microorganisms (GCM) 10K type strain sequencing project: providing services to taxonomists for standard genome sequencing and annotation.</title>
        <authorList>
            <consortium name="The Broad Institute Genomics Platform"/>
            <consortium name="The Broad Institute Genome Sequencing Center for Infectious Disease"/>
            <person name="Wu L."/>
            <person name="Ma J."/>
        </authorList>
    </citation>
    <scope>NUCLEOTIDE SEQUENCE [LARGE SCALE GENOMIC DNA]</scope>
    <source>
        <strain evidence="3">CCUG 50349</strain>
    </source>
</reference>
<comment type="caution">
    <text evidence="2">The sequence shown here is derived from an EMBL/GenBank/DDBJ whole genome shotgun (WGS) entry which is preliminary data.</text>
</comment>
<accession>A0ABV9P2W0</accession>
<proteinExistence type="predicted"/>
<keyword evidence="1" id="KW-0812">Transmembrane</keyword>
<dbReference type="PROSITE" id="PS51257">
    <property type="entry name" value="PROKAR_LIPOPROTEIN"/>
    <property type="match status" value="1"/>
</dbReference>
<protein>
    <submittedName>
        <fullName evidence="2">Uncharacterized protein</fullName>
    </submittedName>
</protein>
<dbReference type="EMBL" id="JBHSGW010000003">
    <property type="protein sequence ID" value="MFC4739270.1"/>
    <property type="molecule type" value="Genomic_DNA"/>
</dbReference>